<keyword evidence="4" id="KW-1185">Reference proteome</keyword>
<keyword evidence="2" id="KW-0472">Membrane</keyword>
<comment type="caution">
    <text evidence="3">The sequence shown here is derived from an EMBL/GenBank/DDBJ whole genome shotgun (WGS) entry which is preliminary data.</text>
</comment>
<feature type="region of interest" description="Disordered" evidence="1">
    <location>
        <begin position="1"/>
        <end position="66"/>
    </location>
</feature>
<evidence type="ECO:0000313" key="4">
    <source>
        <dbReference type="Proteomes" id="UP000707731"/>
    </source>
</evidence>
<evidence type="ECO:0008006" key="5">
    <source>
        <dbReference type="Google" id="ProtNLM"/>
    </source>
</evidence>
<accession>A0ABS0D7K6</accession>
<proteinExistence type="predicted"/>
<evidence type="ECO:0000313" key="3">
    <source>
        <dbReference type="EMBL" id="MBF6353763.1"/>
    </source>
</evidence>
<evidence type="ECO:0000256" key="2">
    <source>
        <dbReference type="SAM" id="Phobius"/>
    </source>
</evidence>
<keyword evidence="2" id="KW-1133">Transmembrane helix</keyword>
<name>A0ABS0D7K6_9NOCA</name>
<reference evidence="3 4" key="1">
    <citation type="submission" date="2020-10" db="EMBL/GenBank/DDBJ databases">
        <title>Identification of Nocardia species via Next-generation sequencing and recognition of intraspecies genetic diversity.</title>
        <authorList>
            <person name="Li P."/>
            <person name="Li P."/>
            <person name="Lu B."/>
        </authorList>
    </citation>
    <scope>NUCLEOTIDE SEQUENCE [LARGE SCALE GENOMIC DNA]</scope>
    <source>
        <strain evidence="3 4">BJ06-0143</strain>
    </source>
</reference>
<evidence type="ECO:0000256" key="1">
    <source>
        <dbReference type="SAM" id="MobiDB-lite"/>
    </source>
</evidence>
<dbReference type="EMBL" id="JADLQN010000001">
    <property type="protein sequence ID" value="MBF6353763.1"/>
    <property type="molecule type" value="Genomic_DNA"/>
</dbReference>
<dbReference type="Proteomes" id="UP000707731">
    <property type="component" value="Unassembled WGS sequence"/>
</dbReference>
<keyword evidence="2" id="KW-0812">Transmembrane</keyword>
<protein>
    <recommendedName>
        <fullName evidence="5">Mce-associated membrane protein</fullName>
    </recommendedName>
</protein>
<sequence>MSSTDASTRTTKELASDPEPTDAEAGFASELDVTTALGTASRPADADTHPADPPEAGQPAADASSAAIRDRWGWPERSALRGLPRTTIVASLVATVSLFVAAAAVFAWRAGDAADELAALRAGLDTDAAAERVATDYALGVSKVDAGQVDAWREALTSGVTEQLAAKLTAAADVVGPWLTQMEYSATAKPLAATVRSRDGELYVVQVFVDMNSRSRQTPEGVVATAAYTVTLDRAADWTITDVGGVAPDLPVPTTEAPAAPR</sequence>
<organism evidence="3 4">
    <name type="scientific">Nocardia higoensis</name>
    <dbReference type="NCBI Taxonomy" id="228599"/>
    <lineage>
        <taxon>Bacteria</taxon>
        <taxon>Bacillati</taxon>
        <taxon>Actinomycetota</taxon>
        <taxon>Actinomycetes</taxon>
        <taxon>Mycobacteriales</taxon>
        <taxon>Nocardiaceae</taxon>
        <taxon>Nocardia</taxon>
    </lineage>
</organism>
<feature type="transmembrane region" description="Helical" evidence="2">
    <location>
        <begin position="87"/>
        <end position="108"/>
    </location>
</feature>
<dbReference type="RefSeq" id="WP_195000624.1">
    <property type="nucleotide sequence ID" value="NZ_JADLQN010000001.1"/>
</dbReference>
<gene>
    <name evidence="3" type="ORF">IU449_04225</name>
</gene>